<name>K0TJ64_THAOC</name>
<keyword evidence="3" id="KW-1185">Reference proteome</keyword>
<proteinExistence type="predicted"/>
<dbReference type="AlphaFoldDB" id="K0TJ64"/>
<organism evidence="2 3">
    <name type="scientific">Thalassiosira oceanica</name>
    <name type="common">Marine diatom</name>
    <dbReference type="NCBI Taxonomy" id="159749"/>
    <lineage>
        <taxon>Eukaryota</taxon>
        <taxon>Sar</taxon>
        <taxon>Stramenopiles</taxon>
        <taxon>Ochrophyta</taxon>
        <taxon>Bacillariophyta</taxon>
        <taxon>Coscinodiscophyceae</taxon>
        <taxon>Thalassiosirophycidae</taxon>
        <taxon>Thalassiosirales</taxon>
        <taxon>Thalassiosiraceae</taxon>
        <taxon>Thalassiosira</taxon>
    </lineage>
</organism>
<keyword evidence="1" id="KW-0175">Coiled coil</keyword>
<dbReference type="Proteomes" id="UP000266841">
    <property type="component" value="Unassembled WGS sequence"/>
</dbReference>
<reference evidence="2 3" key="1">
    <citation type="journal article" date="2012" name="Genome Biol.">
        <title>Genome and low-iron response of an oceanic diatom adapted to chronic iron limitation.</title>
        <authorList>
            <person name="Lommer M."/>
            <person name="Specht M."/>
            <person name="Roy A.S."/>
            <person name="Kraemer L."/>
            <person name="Andreson R."/>
            <person name="Gutowska M.A."/>
            <person name="Wolf J."/>
            <person name="Bergner S.V."/>
            <person name="Schilhabel M.B."/>
            <person name="Klostermeier U.C."/>
            <person name="Beiko R.G."/>
            <person name="Rosenstiel P."/>
            <person name="Hippler M."/>
            <person name="Laroche J."/>
        </authorList>
    </citation>
    <scope>NUCLEOTIDE SEQUENCE [LARGE SCALE GENOMIC DNA]</scope>
    <source>
        <strain evidence="2 3">CCMP1005</strain>
    </source>
</reference>
<dbReference type="SUPFAM" id="SSF49899">
    <property type="entry name" value="Concanavalin A-like lectins/glucanases"/>
    <property type="match status" value="1"/>
</dbReference>
<gene>
    <name evidence="2" type="ORF">THAOC_04427</name>
</gene>
<evidence type="ECO:0000313" key="3">
    <source>
        <dbReference type="Proteomes" id="UP000266841"/>
    </source>
</evidence>
<dbReference type="EMBL" id="AGNL01004095">
    <property type="protein sequence ID" value="EJK73931.1"/>
    <property type="molecule type" value="Genomic_DNA"/>
</dbReference>
<dbReference type="Gene3D" id="2.60.120.920">
    <property type="match status" value="1"/>
</dbReference>
<dbReference type="InterPro" id="IPR043136">
    <property type="entry name" value="B30.2/SPRY_sf"/>
</dbReference>
<evidence type="ECO:0008006" key="4">
    <source>
        <dbReference type="Google" id="ProtNLM"/>
    </source>
</evidence>
<comment type="caution">
    <text evidence="2">The sequence shown here is derived from an EMBL/GenBank/DDBJ whole genome shotgun (WGS) entry which is preliminary data.</text>
</comment>
<protein>
    <recommendedName>
        <fullName evidence="4">B30.2/SPRY domain-containing protein</fullName>
    </recommendedName>
</protein>
<accession>K0TJ64</accession>
<dbReference type="InterPro" id="IPR013320">
    <property type="entry name" value="ConA-like_dom_sf"/>
</dbReference>
<evidence type="ECO:0000313" key="2">
    <source>
        <dbReference type="EMBL" id="EJK73931.1"/>
    </source>
</evidence>
<dbReference type="Gene3D" id="1.20.5.170">
    <property type="match status" value="1"/>
</dbReference>
<feature type="coiled-coil region" evidence="1">
    <location>
        <begin position="25"/>
        <end position="59"/>
    </location>
</feature>
<sequence length="356" mass="39504">MDVQGSKRLQTASRTSGEDACGARIFALESENRALRSENTRLRSEVALLREQLQRLQGSHDVLPVVIPAPTSTVDLSRLDPSLVTQIASFVGTSRELLNLALTCKSFGWQQPASGLSWSLAEEVAQQAVRSGQNDTEGARITLPQYVRGRTTWLSVLHEAEHPLKFDTLLGLGAEHPNEKRNSFRALKLKIATAIATNYVMDAGIHYAEFQITSGGSGMMGGIVRPMPNLDPDRYVDGRFHFFYRPFYNVFLAERTNEWGTGNVHMCQYFSMSGGMFWTNWEEDVPEDRDGMEGCSTGDTIGMRLDLNEGTLTIYKNRLCLGVMKDGLSGSYCWYTTVMGNGCSITINRSSFPGNN</sequence>
<dbReference type="OrthoDB" id="2967263at2759"/>
<evidence type="ECO:0000256" key="1">
    <source>
        <dbReference type="SAM" id="Coils"/>
    </source>
</evidence>